<dbReference type="InterPro" id="IPR004089">
    <property type="entry name" value="MCPsignal_dom"/>
</dbReference>
<keyword evidence="4" id="KW-1133">Transmembrane helix</keyword>
<dbReference type="InterPro" id="IPR024478">
    <property type="entry name" value="HlyB_4HB_MCP"/>
</dbReference>
<keyword evidence="4" id="KW-0812">Transmembrane</keyword>
<evidence type="ECO:0000259" key="5">
    <source>
        <dbReference type="PROSITE" id="PS50111"/>
    </source>
</evidence>
<dbReference type="PRINTS" id="PR00260">
    <property type="entry name" value="CHEMTRNSDUCR"/>
</dbReference>
<dbReference type="SMART" id="SM00304">
    <property type="entry name" value="HAMP"/>
    <property type="match status" value="1"/>
</dbReference>
<dbReference type="InterPro" id="IPR003660">
    <property type="entry name" value="HAMP_dom"/>
</dbReference>
<evidence type="ECO:0000259" key="6">
    <source>
        <dbReference type="PROSITE" id="PS50885"/>
    </source>
</evidence>
<evidence type="ECO:0000313" key="8">
    <source>
        <dbReference type="Proteomes" id="UP000265930"/>
    </source>
</evidence>
<dbReference type="Gene3D" id="1.10.287.950">
    <property type="entry name" value="Methyl-accepting chemotaxis protein"/>
    <property type="match status" value="1"/>
</dbReference>
<feature type="transmembrane region" description="Helical" evidence="4">
    <location>
        <begin position="190"/>
        <end position="209"/>
    </location>
</feature>
<evidence type="ECO:0000256" key="4">
    <source>
        <dbReference type="SAM" id="Phobius"/>
    </source>
</evidence>
<evidence type="ECO:0000313" key="7">
    <source>
        <dbReference type="EMBL" id="RII35822.1"/>
    </source>
</evidence>
<protein>
    <submittedName>
        <fullName evidence="7">Methyl-accepting chemotaxis protein</fullName>
    </submittedName>
</protein>
<dbReference type="GO" id="GO:0006935">
    <property type="term" value="P:chemotaxis"/>
    <property type="evidence" value="ECO:0007669"/>
    <property type="project" value="InterPro"/>
</dbReference>
<keyword evidence="4" id="KW-0472">Membrane</keyword>
<dbReference type="Pfam" id="PF12729">
    <property type="entry name" value="4HB_MCP_1"/>
    <property type="match status" value="1"/>
</dbReference>
<feature type="transmembrane region" description="Helical" evidence="4">
    <location>
        <begin position="12"/>
        <end position="34"/>
    </location>
</feature>
<dbReference type="CDD" id="cd06225">
    <property type="entry name" value="HAMP"/>
    <property type="match status" value="1"/>
</dbReference>
<dbReference type="RefSeq" id="WP_119365368.1">
    <property type="nucleotide sequence ID" value="NZ_QXDJ01000001.1"/>
</dbReference>
<dbReference type="GO" id="GO:0004888">
    <property type="term" value="F:transmembrane signaling receptor activity"/>
    <property type="evidence" value="ECO:0007669"/>
    <property type="project" value="InterPro"/>
</dbReference>
<accession>A0A399IW95</accession>
<dbReference type="PANTHER" id="PTHR32089">
    <property type="entry name" value="METHYL-ACCEPTING CHEMOTAXIS PROTEIN MCPB"/>
    <property type="match status" value="1"/>
</dbReference>
<gene>
    <name evidence="7" type="ORF">D2A34_00170</name>
</gene>
<evidence type="ECO:0000256" key="3">
    <source>
        <dbReference type="PROSITE-ProRule" id="PRU00284"/>
    </source>
</evidence>
<feature type="domain" description="HAMP" evidence="6">
    <location>
        <begin position="211"/>
        <end position="266"/>
    </location>
</feature>
<name>A0A399IW95_9CLOT</name>
<dbReference type="PROSITE" id="PS50111">
    <property type="entry name" value="CHEMOTAXIS_TRANSDUC_2"/>
    <property type="match status" value="1"/>
</dbReference>
<dbReference type="AlphaFoldDB" id="A0A399IW95"/>
<dbReference type="InterPro" id="IPR004090">
    <property type="entry name" value="Chemotax_Me-accpt_rcpt"/>
</dbReference>
<dbReference type="SMART" id="SM00283">
    <property type="entry name" value="MA"/>
    <property type="match status" value="1"/>
</dbReference>
<sequence>MINRLKVKSKIFLFTFVMIFLIAFIGGTGFYYNWKSNNNVTSMYNENLLAVQCLNDNIAQSQAIEADIYYIILDTKNPEEQKNKLNDIQERTKKYNDNWQMYKGTNLDKFELDTTPIIEDELKAYSEGRDNIIKLAMEGRQSDAFERYKVISTKVNEFQKQLKALSEYNIKDAEEINAQNITDFKNSIKIYIGLVLLAIIISTVLAVTISKMIVNPLNSAVKHIKELANRDFTGIIQEEYLKRKDEIGELTKSIYLMKNDMRTLIKEIMEKSQDMNAASHKLSATVEELTSTSDSINSAIMDITNDVQETSASAEEISASVQEVDSNINILSNKAKEGSNNANKSKDRALELQRKGKLSVEEARGLYEEKREKGLKAIREGQVVNDIKLMADTIAGISEQTNLLALNAAIEAARAGEQGKGFAIVADEVRKLAEQSGRAVTNIQETITKVQAAFENLSDNSKEILDFIKNNVDPQFESMKEMGNQYHGDAEFVKNMSEEIEAMSEGLTVTIEQVSGAIQTTAETAQKSSENAETIRESINETTRSIGEVAKTAQHQAEIAEKLNEIVHRFRI</sequence>
<dbReference type="Proteomes" id="UP000265930">
    <property type="component" value="Unassembled WGS sequence"/>
</dbReference>
<proteinExistence type="inferred from homology"/>
<dbReference type="PROSITE" id="PS50885">
    <property type="entry name" value="HAMP"/>
    <property type="match status" value="1"/>
</dbReference>
<dbReference type="EMBL" id="QXDJ01000001">
    <property type="protein sequence ID" value="RII35822.1"/>
    <property type="molecule type" value="Genomic_DNA"/>
</dbReference>
<comment type="similarity">
    <text evidence="2">Belongs to the methyl-accepting chemotaxis (MCP) protein family.</text>
</comment>
<dbReference type="SUPFAM" id="SSF58104">
    <property type="entry name" value="Methyl-accepting chemotaxis protein (MCP) signaling domain"/>
    <property type="match status" value="1"/>
</dbReference>
<evidence type="ECO:0000256" key="1">
    <source>
        <dbReference type="ARBA" id="ARBA00023224"/>
    </source>
</evidence>
<comment type="caution">
    <text evidence="7">The sequence shown here is derived from an EMBL/GenBank/DDBJ whole genome shotgun (WGS) entry which is preliminary data.</text>
</comment>
<keyword evidence="1 3" id="KW-0807">Transducer</keyword>
<organism evidence="7 8">
    <name type="scientific">Clostridium chromiireducens</name>
    <dbReference type="NCBI Taxonomy" id="225345"/>
    <lineage>
        <taxon>Bacteria</taxon>
        <taxon>Bacillati</taxon>
        <taxon>Bacillota</taxon>
        <taxon>Clostridia</taxon>
        <taxon>Eubacteriales</taxon>
        <taxon>Clostridiaceae</taxon>
        <taxon>Clostridium</taxon>
    </lineage>
</organism>
<feature type="domain" description="Methyl-accepting transducer" evidence="5">
    <location>
        <begin position="285"/>
        <end position="536"/>
    </location>
</feature>
<dbReference type="PANTHER" id="PTHR32089:SF112">
    <property type="entry name" value="LYSOZYME-LIKE PROTEIN-RELATED"/>
    <property type="match status" value="1"/>
</dbReference>
<dbReference type="GO" id="GO:0007165">
    <property type="term" value="P:signal transduction"/>
    <property type="evidence" value="ECO:0007669"/>
    <property type="project" value="UniProtKB-KW"/>
</dbReference>
<dbReference type="Pfam" id="PF00015">
    <property type="entry name" value="MCPsignal"/>
    <property type="match status" value="1"/>
</dbReference>
<evidence type="ECO:0000256" key="2">
    <source>
        <dbReference type="ARBA" id="ARBA00029447"/>
    </source>
</evidence>
<reference evidence="7 8" key="1">
    <citation type="submission" date="2018-08" db="EMBL/GenBank/DDBJ databases">
        <title>Genome of Clostridium chromiireducens C1, DSM12136.</title>
        <authorList>
            <person name="Xing M."/>
            <person name="Wei Y."/>
            <person name="Ang E.L."/>
            <person name="Zhao H."/>
            <person name="Zhang Y."/>
        </authorList>
    </citation>
    <scope>NUCLEOTIDE SEQUENCE [LARGE SCALE GENOMIC DNA]</scope>
    <source>
        <strain evidence="7 8">C1</strain>
    </source>
</reference>
<dbReference type="GO" id="GO:0016020">
    <property type="term" value="C:membrane"/>
    <property type="evidence" value="ECO:0007669"/>
    <property type="project" value="InterPro"/>
</dbReference>